<comment type="caution">
    <text evidence="2">The sequence shown here is derived from an EMBL/GenBank/DDBJ whole genome shotgun (WGS) entry which is preliminary data.</text>
</comment>
<organism evidence="2 3">
    <name type="scientific">Punica granatum</name>
    <name type="common">Pomegranate</name>
    <dbReference type="NCBI Taxonomy" id="22663"/>
    <lineage>
        <taxon>Eukaryota</taxon>
        <taxon>Viridiplantae</taxon>
        <taxon>Streptophyta</taxon>
        <taxon>Embryophyta</taxon>
        <taxon>Tracheophyta</taxon>
        <taxon>Spermatophyta</taxon>
        <taxon>Magnoliopsida</taxon>
        <taxon>eudicotyledons</taxon>
        <taxon>Gunneridae</taxon>
        <taxon>Pentapetalae</taxon>
        <taxon>rosids</taxon>
        <taxon>malvids</taxon>
        <taxon>Myrtales</taxon>
        <taxon>Lythraceae</taxon>
        <taxon>Punica</taxon>
    </lineage>
</organism>
<evidence type="ECO:0000313" key="2">
    <source>
        <dbReference type="EMBL" id="PKI67200.1"/>
    </source>
</evidence>
<evidence type="ECO:0000256" key="1">
    <source>
        <dbReference type="SAM" id="MobiDB-lite"/>
    </source>
</evidence>
<reference evidence="2 3" key="1">
    <citation type="submission" date="2017-11" db="EMBL/GenBank/DDBJ databases">
        <title>De-novo sequencing of pomegranate (Punica granatum L.) genome.</title>
        <authorList>
            <person name="Akparov Z."/>
            <person name="Amiraslanov A."/>
            <person name="Hajiyeva S."/>
            <person name="Abbasov M."/>
            <person name="Kaur K."/>
            <person name="Hamwieh A."/>
            <person name="Solovyev V."/>
            <person name="Salamov A."/>
            <person name="Braich B."/>
            <person name="Kosarev P."/>
            <person name="Mahmoud A."/>
            <person name="Hajiyev E."/>
            <person name="Babayeva S."/>
            <person name="Izzatullayeva V."/>
            <person name="Mammadov A."/>
            <person name="Mammadov A."/>
            <person name="Sharifova S."/>
            <person name="Ojaghi J."/>
            <person name="Eynullazada K."/>
            <person name="Bayramov B."/>
            <person name="Abdulazimova A."/>
            <person name="Shahmuradov I."/>
        </authorList>
    </citation>
    <scope>NUCLEOTIDE SEQUENCE [LARGE SCALE GENOMIC DNA]</scope>
    <source>
        <strain evidence="3">cv. AG2017</strain>
        <tissue evidence="2">Leaf</tissue>
    </source>
</reference>
<sequence length="194" mass="21548">MSQKSFTGQKGHRNECRDAQRAIGDRGTLNSAPNVQTGQNRRSRRRVTRAFVHTTHGDIRLIQILVIQAFQIYKLIGHRRSDTSSIKFQAFSGFSLNRTGPTAQPSQAEPSSHGSTPSRGSNPRLRHDSPKPRFLPPTGGSKPPPPQIQIFPHIHQFPSPIHHSITSLLLPLHSTRHKSFPNLPSNFGSPLLSL</sequence>
<feature type="region of interest" description="Disordered" evidence="1">
    <location>
        <begin position="22"/>
        <end position="47"/>
    </location>
</feature>
<name>A0A2I0KFW3_PUNGR</name>
<feature type="compositionally biased region" description="Polar residues" evidence="1">
    <location>
        <begin position="28"/>
        <end position="40"/>
    </location>
</feature>
<gene>
    <name evidence="2" type="ORF">CRG98_012397</name>
</gene>
<evidence type="ECO:0000313" key="3">
    <source>
        <dbReference type="Proteomes" id="UP000233551"/>
    </source>
</evidence>
<dbReference type="EMBL" id="PGOL01000633">
    <property type="protein sequence ID" value="PKI67200.1"/>
    <property type="molecule type" value="Genomic_DNA"/>
</dbReference>
<accession>A0A2I0KFW3</accession>
<feature type="compositionally biased region" description="Polar residues" evidence="1">
    <location>
        <begin position="97"/>
        <end position="121"/>
    </location>
</feature>
<dbReference type="Proteomes" id="UP000233551">
    <property type="component" value="Unassembled WGS sequence"/>
</dbReference>
<dbReference type="AlphaFoldDB" id="A0A2I0KFW3"/>
<protein>
    <submittedName>
        <fullName evidence="2">Uncharacterized protein</fullName>
    </submittedName>
</protein>
<keyword evidence="3" id="KW-1185">Reference proteome</keyword>
<feature type="region of interest" description="Disordered" evidence="1">
    <location>
        <begin position="97"/>
        <end position="152"/>
    </location>
</feature>
<proteinExistence type="predicted"/>